<protein>
    <submittedName>
        <fullName evidence="2">cDNA FLJ59068</fullName>
    </submittedName>
</protein>
<feature type="compositionally biased region" description="Pro residues" evidence="1">
    <location>
        <begin position="1"/>
        <end position="10"/>
    </location>
</feature>
<dbReference type="AlphaFoldDB" id="B7Z7J9"/>
<dbReference type="EMBL" id="AK302139">
    <property type="protein sequence ID" value="BAH13635.1"/>
    <property type="molecule type" value="mRNA"/>
</dbReference>
<organism evidence="2">
    <name type="scientific">Homo sapiens</name>
    <name type="common">Human</name>
    <dbReference type="NCBI Taxonomy" id="9606"/>
    <lineage>
        <taxon>Eukaryota</taxon>
        <taxon>Metazoa</taxon>
        <taxon>Chordata</taxon>
        <taxon>Craniata</taxon>
        <taxon>Vertebrata</taxon>
        <taxon>Euteleostomi</taxon>
        <taxon>Mammalia</taxon>
        <taxon>Eutheria</taxon>
        <taxon>Euarchontoglires</taxon>
        <taxon>Primates</taxon>
        <taxon>Haplorrhini</taxon>
        <taxon>Catarrhini</taxon>
        <taxon>Hominidae</taxon>
        <taxon>Homo</taxon>
    </lineage>
</organism>
<sequence length="125" mass="13943">MSPLQAPGPPSHQESQRQGGDRRRSCPHCIWLSCPHHPQQGVHYSFGFTNTGKKLTQPLSRINRIKGCIISPASLRTIESTSERQCLAWAPDFKRPVNNLEGLLADCRSKNGPPLFGKILQETML</sequence>
<proteinExistence type="evidence at transcript level"/>
<reference evidence="2" key="1">
    <citation type="submission" date="2007-10" db="EMBL/GenBank/DDBJ databases">
        <title>NEDO human cDNA sequencing project focused on splicing variants.</title>
        <authorList>
            <person name="Wakamatsu A."/>
            <person name="Yamamoto J."/>
            <person name="Kimura K."/>
            <person name="Ishii S."/>
            <person name="Watanabe K."/>
            <person name="Sugiyama A."/>
            <person name="Murakawa K."/>
            <person name="Kaida T."/>
            <person name="Tsuchiya K."/>
            <person name="Fukuzumi Y."/>
            <person name="Kumagai A."/>
            <person name="Oishi Y."/>
            <person name="Yamamoto S."/>
            <person name="Ono Y."/>
            <person name="Komori Y."/>
            <person name="Yamazaki M."/>
            <person name="Kisu Y."/>
            <person name="Nishikawa T."/>
            <person name="Sugano S."/>
            <person name="Nomura N."/>
            <person name="Isogai T."/>
        </authorList>
    </citation>
    <scope>NUCLEOTIDE SEQUENCE</scope>
    <source>
        <tissue evidence="2">Testis</tissue>
    </source>
</reference>
<evidence type="ECO:0000313" key="2">
    <source>
        <dbReference type="EMBL" id="BAH13635.1"/>
    </source>
</evidence>
<name>B7Z7J9_HUMAN</name>
<accession>B7Z7J9</accession>
<feature type="region of interest" description="Disordered" evidence="1">
    <location>
        <begin position="1"/>
        <end position="24"/>
    </location>
</feature>
<evidence type="ECO:0000256" key="1">
    <source>
        <dbReference type="SAM" id="MobiDB-lite"/>
    </source>
</evidence>